<name>A0A1H6HX42_RUMFL</name>
<evidence type="ECO:0000313" key="2">
    <source>
        <dbReference type="Proteomes" id="UP000183190"/>
    </source>
</evidence>
<dbReference type="EMBL" id="FNWV01000001">
    <property type="protein sequence ID" value="SEH38732.1"/>
    <property type="molecule type" value="Genomic_DNA"/>
</dbReference>
<accession>A0A1H6HX42</accession>
<dbReference type="InterPro" id="IPR014198">
    <property type="entry name" value="Spore_III_AB"/>
</dbReference>
<sequence length="167" mass="19117">MWIKLSAGFLFILGGMFCGFSMADRLKKGVDFCRSAERILNICESEIRSKNSDVYSIVRRLKSEKLKMDISFESLPECYSYETDFREQWSESFLKLSCFDNEELDIMLSLGSILGTTDAEGQLRGIDDIRTRVEQLYKKRQGEYDRKGKLYRSVGVLSGAAIGIMII</sequence>
<dbReference type="Pfam" id="PF09548">
    <property type="entry name" value="Spore_III_AB"/>
    <property type="match status" value="1"/>
</dbReference>
<evidence type="ECO:0000313" key="1">
    <source>
        <dbReference type="EMBL" id="SEH38732.1"/>
    </source>
</evidence>
<organism evidence="1 2">
    <name type="scientific">Ruminococcus flavefaciens</name>
    <dbReference type="NCBI Taxonomy" id="1265"/>
    <lineage>
        <taxon>Bacteria</taxon>
        <taxon>Bacillati</taxon>
        <taxon>Bacillota</taxon>
        <taxon>Clostridia</taxon>
        <taxon>Eubacteriales</taxon>
        <taxon>Oscillospiraceae</taxon>
        <taxon>Ruminococcus</taxon>
    </lineage>
</organism>
<proteinExistence type="predicted"/>
<protein>
    <submittedName>
        <fullName evidence="1">Stage III sporulation protein AB</fullName>
    </submittedName>
</protein>
<dbReference type="Proteomes" id="UP000183190">
    <property type="component" value="Unassembled WGS sequence"/>
</dbReference>
<dbReference type="OrthoDB" id="1821184at2"/>
<dbReference type="AlphaFoldDB" id="A0A1H6HX42"/>
<gene>
    <name evidence="1" type="ORF">SAMN02910265_00263</name>
</gene>
<reference evidence="1 2" key="1">
    <citation type="submission" date="2016-10" db="EMBL/GenBank/DDBJ databases">
        <authorList>
            <person name="de Groot N.N."/>
        </authorList>
    </citation>
    <scope>NUCLEOTIDE SEQUENCE [LARGE SCALE GENOMIC DNA]</scope>
    <source>
        <strain evidence="1 2">YAD2003</strain>
    </source>
</reference>
<dbReference type="RefSeq" id="WP_074714103.1">
    <property type="nucleotide sequence ID" value="NZ_FNWV01000001.1"/>
</dbReference>